<comment type="caution">
    <text evidence="7">The sequence shown here is derived from an EMBL/GenBank/DDBJ whole genome shotgun (WGS) entry which is preliminary data.</text>
</comment>
<dbReference type="Gene3D" id="1.10.600.10">
    <property type="entry name" value="Farnesyl Diphosphate Synthase"/>
    <property type="match status" value="1"/>
</dbReference>
<dbReference type="STRING" id="49547.MBCUR_03140"/>
<keyword evidence="4" id="KW-0479">Metal-binding</keyword>
<evidence type="ECO:0000256" key="4">
    <source>
        <dbReference type="ARBA" id="ARBA00022723"/>
    </source>
</evidence>
<evidence type="ECO:0000256" key="2">
    <source>
        <dbReference type="ARBA" id="ARBA00006706"/>
    </source>
</evidence>
<dbReference type="InterPro" id="IPR033749">
    <property type="entry name" value="Polyprenyl_synt_CS"/>
</dbReference>
<sequence length="333" mass="36276">MDDVTVTLKKSASIIKDEIDASLSNIIPQDLKNASIYLTNAGGKMLRPGLTLLTCQLVGGSESDAVKSGVAIELIHTFSLIHDDIMDDDEVRRGQPAVHVKWDEPLAILSGDILFSKAFEIALSLKESNPNVSSDAVLETLNTIADSCIKICEGQALDMSFEGNFEVCEDDYLDMIFKKTGALIAAATKIGAIAGGADLNDISTLYEYGKLIGLAFQIHDDYLDLTSDEESLGKPIGSDIAEGKMTLIVVNALEKANDEDKQTILKILKEENNSLEQIDQVMNLFNKYGSIEYASNIAQTYVNDAKKILSNFEDSYAKETLLKLADYVIGRST</sequence>
<dbReference type="CDD" id="cd00685">
    <property type="entry name" value="Trans_IPPS_HT"/>
    <property type="match status" value="1"/>
</dbReference>
<keyword evidence="3 6" id="KW-0808">Transferase</keyword>
<dbReference type="SFLD" id="SFLDG01017">
    <property type="entry name" value="Polyprenyl_Transferase_Like"/>
    <property type="match status" value="1"/>
</dbReference>
<keyword evidence="5" id="KW-0460">Magnesium</keyword>
<accession>A0A166D2E3</accession>
<dbReference type="RefSeq" id="WP_067089353.1">
    <property type="nucleotide sequence ID" value="NZ_LWMV01000048.1"/>
</dbReference>
<evidence type="ECO:0000313" key="7">
    <source>
        <dbReference type="EMBL" id="KZX15138.1"/>
    </source>
</evidence>
<dbReference type="PANTHER" id="PTHR12001:SF85">
    <property type="entry name" value="SHORT CHAIN ISOPRENYL DIPHOSPHATE SYNTHASE"/>
    <property type="match status" value="1"/>
</dbReference>
<dbReference type="OrthoDB" id="26738at2157"/>
<dbReference type="PROSITE" id="PS00723">
    <property type="entry name" value="POLYPRENYL_SYNTHASE_1"/>
    <property type="match status" value="1"/>
</dbReference>
<dbReference type="SFLD" id="SFLDS00005">
    <property type="entry name" value="Isoprenoid_Synthase_Type_I"/>
    <property type="match status" value="1"/>
</dbReference>
<proteinExistence type="inferred from homology"/>
<evidence type="ECO:0000313" key="8">
    <source>
        <dbReference type="Proteomes" id="UP000077245"/>
    </source>
</evidence>
<dbReference type="SUPFAM" id="SSF48576">
    <property type="entry name" value="Terpenoid synthases"/>
    <property type="match status" value="1"/>
</dbReference>
<dbReference type="NCBIfam" id="NF040698">
    <property type="entry name" value="IdsA_Meth"/>
    <property type="match status" value="1"/>
</dbReference>
<dbReference type="InterPro" id="IPR008949">
    <property type="entry name" value="Isoprenoid_synthase_dom_sf"/>
</dbReference>
<comment type="cofactor">
    <cofactor evidence="1">
        <name>Mg(2+)</name>
        <dbReference type="ChEBI" id="CHEBI:18420"/>
    </cofactor>
</comment>
<organism evidence="7 8">
    <name type="scientific">Methanobrevibacter curvatus</name>
    <dbReference type="NCBI Taxonomy" id="49547"/>
    <lineage>
        <taxon>Archaea</taxon>
        <taxon>Methanobacteriati</taxon>
        <taxon>Methanobacteriota</taxon>
        <taxon>Methanomada group</taxon>
        <taxon>Methanobacteria</taxon>
        <taxon>Methanobacteriales</taxon>
        <taxon>Methanobacteriaceae</taxon>
        <taxon>Methanobrevibacter</taxon>
    </lineage>
</organism>
<comment type="similarity">
    <text evidence="2 6">Belongs to the FPP/GGPP synthase family.</text>
</comment>
<name>A0A166D2E3_9EURY</name>
<gene>
    <name evidence="7" type="primary">hepT</name>
    <name evidence="7" type="ORF">MBCUR_03140</name>
</gene>
<dbReference type="EMBL" id="LWMV01000048">
    <property type="protein sequence ID" value="KZX15138.1"/>
    <property type="molecule type" value="Genomic_DNA"/>
</dbReference>
<dbReference type="PATRIC" id="fig|49547.3.peg.326"/>
<dbReference type="Pfam" id="PF00348">
    <property type="entry name" value="polyprenyl_synt"/>
    <property type="match status" value="1"/>
</dbReference>
<dbReference type="PANTHER" id="PTHR12001">
    <property type="entry name" value="GERANYLGERANYL PYROPHOSPHATE SYNTHASE"/>
    <property type="match status" value="1"/>
</dbReference>
<dbReference type="GO" id="GO:0000010">
    <property type="term" value="F:heptaprenyl diphosphate synthase activity"/>
    <property type="evidence" value="ECO:0007669"/>
    <property type="project" value="UniProtKB-EC"/>
</dbReference>
<dbReference type="EC" id="2.5.1.30" evidence="7"/>
<reference evidence="7 8" key="1">
    <citation type="submission" date="2016-04" db="EMBL/GenBank/DDBJ databases">
        <title>Genome sequence of Methanobrevibacter curvatus DSM 11111.</title>
        <authorList>
            <person name="Poehlein A."/>
            <person name="Seedorf H."/>
            <person name="Daniel R."/>
        </authorList>
    </citation>
    <scope>NUCLEOTIDE SEQUENCE [LARGE SCALE GENOMIC DNA]</scope>
    <source>
        <strain evidence="7 8">DSM 11111</strain>
    </source>
</reference>
<evidence type="ECO:0000256" key="3">
    <source>
        <dbReference type="ARBA" id="ARBA00022679"/>
    </source>
</evidence>
<dbReference type="PROSITE" id="PS00444">
    <property type="entry name" value="POLYPRENYL_SYNTHASE_2"/>
    <property type="match status" value="1"/>
</dbReference>
<dbReference type="InterPro" id="IPR053491">
    <property type="entry name" value="Isoprenyl_diphosphate_synthase"/>
</dbReference>
<dbReference type="Proteomes" id="UP000077245">
    <property type="component" value="Unassembled WGS sequence"/>
</dbReference>
<dbReference type="InterPro" id="IPR000092">
    <property type="entry name" value="Polyprenyl_synt"/>
</dbReference>
<protein>
    <submittedName>
        <fullName evidence="7">Heptaprenyl diphosphate synthase component 2</fullName>
        <ecNumber evidence="7">2.5.1.30</ecNumber>
    </submittedName>
</protein>
<dbReference type="GO" id="GO:0046872">
    <property type="term" value="F:metal ion binding"/>
    <property type="evidence" value="ECO:0007669"/>
    <property type="project" value="UniProtKB-KW"/>
</dbReference>
<dbReference type="AlphaFoldDB" id="A0A166D2E3"/>
<keyword evidence="8" id="KW-1185">Reference proteome</keyword>
<evidence type="ECO:0000256" key="5">
    <source>
        <dbReference type="ARBA" id="ARBA00022842"/>
    </source>
</evidence>
<evidence type="ECO:0000256" key="1">
    <source>
        <dbReference type="ARBA" id="ARBA00001946"/>
    </source>
</evidence>
<evidence type="ECO:0000256" key="6">
    <source>
        <dbReference type="RuleBase" id="RU004466"/>
    </source>
</evidence>
<dbReference type="GO" id="GO:0008299">
    <property type="term" value="P:isoprenoid biosynthetic process"/>
    <property type="evidence" value="ECO:0007669"/>
    <property type="project" value="InterPro"/>
</dbReference>